<feature type="compositionally biased region" description="Basic and acidic residues" evidence="1">
    <location>
        <begin position="27"/>
        <end position="40"/>
    </location>
</feature>
<evidence type="ECO:0008006" key="4">
    <source>
        <dbReference type="Google" id="ProtNLM"/>
    </source>
</evidence>
<gene>
    <name evidence="2" type="ORF">M8231_02480</name>
</gene>
<dbReference type="EMBL" id="CP097649">
    <property type="protein sequence ID" value="URI15878.1"/>
    <property type="molecule type" value="Genomic_DNA"/>
</dbReference>
<feature type="region of interest" description="Disordered" evidence="1">
    <location>
        <begin position="24"/>
        <end position="48"/>
    </location>
</feature>
<dbReference type="Proteomes" id="UP001055429">
    <property type="component" value="Chromosome"/>
</dbReference>
<accession>A0ABY4SM44</accession>
<organism evidence="2 3">
    <name type="scientific">Brevundimonas albigilva</name>
    <dbReference type="NCBI Taxonomy" id="1312364"/>
    <lineage>
        <taxon>Bacteria</taxon>
        <taxon>Pseudomonadati</taxon>
        <taxon>Pseudomonadota</taxon>
        <taxon>Alphaproteobacteria</taxon>
        <taxon>Caulobacterales</taxon>
        <taxon>Caulobacteraceae</taxon>
        <taxon>Brevundimonas</taxon>
    </lineage>
</organism>
<sequence length="48" mass="5587">MRRLRAPEAVEVLDEETWEVPASLSEDDWRAMADGRRDGPLEGEEETW</sequence>
<evidence type="ECO:0000313" key="3">
    <source>
        <dbReference type="Proteomes" id="UP001055429"/>
    </source>
</evidence>
<evidence type="ECO:0000256" key="1">
    <source>
        <dbReference type="SAM" id="MobiDB-lite"/>
    </source>
</evidence>
<dbReference type="RefSeq" id="WP_250202167.1">
    <property type="nucleotide sequence ID" value="NZ_CP097649.1"/>
</dbReference>
<proteinExistence type="predicted"/>
<name>A0ABY4SM44_9CAUL</name>
<reference evidence="2" key="1">
    <citation type="submission" date="2022-05" db="EMBL/GenBank/DDBJ databases">
        <title>Brevundimonas albigilva TT17 genome sequence.</title>
        <authorList>
            <person name="Lee K."/>
            <person name="Son H."/>
        </authorList>
    </citation>
    <scope>NUCLEOTIDE SEQUENCE</scope>
    <source>
        <strain evidence="2">TT17</strain>
    </source>
</reference>
<protein>
    <recommendedName>
        <fullName evidence="4">AbrB/MazE/SpoVT family DNA-binding domain-containing protein</fullName>
    </recommendedName>
</protein>
<evidence type="ECO:0000313" key="2">
    <source>
        <dbReference type="EMBL" id="URI15878.1"/>
    </source>
</evidence>
<keyword evidence="3" id="KW-1185">Reference proteome</keyword>